<dbReference type="Proteomes" id="UP000243217">
    <property type="component" value="Unassembled WGS sequence"/>
</dbReference>
<protein>
    <recommendedName>
        <fullName evidence="3">EF-hand domain-containing protein</fullName>
    </recommendedName>
</protein>
<gene>
    <name evidence="4" type="ORF">THRCLA_01185</name>
</gene>
<dbReference type="Gene3D" id="1.10.238.10">
    <property type="entry name" value="EF-hand"/>
    <property type="match status" value="1"/>
</dbReference>
<dbReference type="FunFam" id="1.10.238.10:FF:000003">
    <property type="entry name" value="Calmodulin A"/>
    <property type="match status" value="1"/>
</dbReference>
<dbReference type="OrthoDB" id="26525at2759"/>
<organism evidence="4 5">
    <name type="scientific">Thraustotheca clavata</name>
    <dbReference type="NCBI Taxonomy" id="74557"/>
    <lineage>
        <taxon>Eukaryota</taxon>
        <taxon>Sar</taxon>
        <taxon>Stramenopiles</taxon>
        <taxon>Oomycota</taxon>
        <taxon>Saprolegniomycetes</taxon>
        <taxon>Saprolegniales</taxon>
        <taxon>Achlyaceae</taxon>
        <taxon>Thraustotheca</taxon>
    </lineage>
</organism>
<evidence type="ECO:0000259" key="3">
    <source>
        <dbReference type="PROSITE" id="PS50222"/>
    </source>
</evidence>
<dbReference type="InterPro" id="IPR011992">
    <property type="entry name" value="EF-hand-dom_pair"/>
</dbReference>
<dbReference type="SUPFAM" id="SSF47473">
    <property type="entry name" value="EF-hand"/>
    <property type="match status" value="1"/>
</dbReference>
<dbReference type="PROSITE" id="PS00018">
    <property type="entry name" value="EF_HAND_1"/>
    <property type="match status" value="1"/>
</dbReference>
<dbReference type="AlphaFoldDB" id="A0A1W0A9D9"/>
<evidence type="ECO:0000256" key="2">
    <source>
        <dbReference type="ARBA" id="ARBA00022837"/>
    </source>
</evidence>
<feature type="domain" description="EF-hand" evidence="3">
    <location>
        <begin position="93"/>
        <end position="128"/>
    </location>
</feature>
<accession>A0A1W0A9D9</accession>
<name>A0A1W0A9D9_9STRA</name>
<dbReference type="InterPro" id="IPR050145">
    <property type="entry name" value="Centrin_CML-like"/>
</dbReference>
<dbReference type="PROSITE" id="PS50222">
    <property type="entry name" value="EF_HAND_2"/>
    <property type="match status" value="2"/>
</dbReference>
<keyword evidence="5" id="KW-1185">Reference proteome</keyword>
<dbReference type="Pfam" id="PF13499">
    <property type="entry name" value="EF-hand_7"/>
    <property type="match status" value="1"/>
</dbReference>
<sequence length="163" mass="18953">MQANSYVAMIIECFGHCDKERKDDKQDNKKKNVRSGYLNKEELKWAITALLGSTPTKLVLVQMFDELRDVYPDVKVQKDRFVGVLMDRLLNVDIMETFRRWFKAFDRNGQGFISFEDFKQACADIAPHMPLSVVHQLFCEADINRDGIVSFNDFERMMIIAST</sequence>
<dbReference type="GO" id="GO:0005509">
    <property type="term" value="F:calcium ion binding"/>
    <property type="evidence" value="ECO:0007669"/>
    <property type="project" value="InterPro"/>
</dbReference>
<dbReference type="InterPro" id="IPR018247">
    <property type="entry name" value="EF_Hand_1_Ca_BS"/>
</dbReference>
<proteinExistence type="predicted"/>
<dbReference type="EMBL" id="JNBS01000306">
    <property type="protein sequence ID" value="OQS06791.1"/>
    <property type="molecule type" value="Genomic_DNA"/>
</dbReference>
<evidence type="ECO:0000313" key="5">
    <source>
        <dbReference type="Proteomes" id="UP000243217"/>
    </source>
</evidence>
<feature type="domain" description="EF-hand" evidence="3">
    <location>
        <begin position="129"/>
        <end position="163"/>
    </location>
</feature>
<keyword evidence="2" id="KW-0106">Calcium</keyword>
<dbReference type="PANTHER" id="PTHR23050">
    <property type="entry name" value="CALCIUM BINDING PROTEIN"/>
    <property type="match status" value="1"/>
</dbReference>
<evidence type="ECO:0000313" key="4">
    <source>
        <dbReference type="EMBL" id="OQS06791.1"/>
    </source>
</evidence>
<dbReference type="SMART" id="SM00054">
    <property type="entry name" value="EFh"/>
    <property type="match status" value="2"/>
</dbReference>
<keyword evidence="1" id="KW-0677">Repeat</keyword>
<dbReference type="STRING" id="74557.A0A1W0A9D9"/>
<evidence type="ECO:0000256" key="1">
    <source>
        <dbReference type="ARBA" id="ARBA00022737"/>
    </source>
</evidence>
<dbReference type="InterPro" id="IPR002048">
    <property type="entry name" value="EF_hand_dom"/>
</dbReference>
<comment type="caution">
    <text evidence="4">The sequence shown here is derived from an EMBL/GenBank/DDBJ whole genome shotgun (WGS) entry which is preliminary data.</text>
</comment>
<dbReference type="CDD" id="cd00051">
    <property type="entry name" value="EFh"/>
    <property type="match status" value="1"/>
</dbReference>
<reference evidence="4 5" key="1">
    <citation type="journal article" date="2014" name="Genome Biol. Evol.">
        <title>The secreted proteins of Achlya hypogyna and Thraustotheca clavata identify the ancestral oomycete secretome and reveal gene acquisitions by horizontal gene transfer.</title>
        <authorList>
            <person name="Misner I."/>
            <person name="Blouin N."/>
            <person name="Leonard G."/>
            <person name="Richards T.A."/>
            <person name="Lane C.E."/>
        </authorList>
    </citation>
    <scope>NUCLEOTIDE SEQUENCE [LARGE SCALE GENOMIC DNA]</scope>
    <source>
        <strain evidence="4 5">ATCC 34112</strain>
    </source>
</reference>